<feature type="repeat" description="Filamin" evidence="9">
    <location>
        <begin position="1246"/>
        <end position="1345"/>
    </location>
</feature>
<feature type="repeat" description="Filamin" evidence="9">
    <location>
        <begin position="470"/>
        <end position="566"/>
    </location>
</feature>
<dbReference type="FunFam" id="2.60.40.10:FF:000122">
    <property type="entry name" value="filamin-C isoform X2"/>
    <property type="match status" value="1"/>
</dbReference>
<dbReference type="FunFam" id="2.60.40.10:FF:000001">
    <property type="entry name" value="Filamin-C isoform b"/>
    <property type="match status" value="5"/>
</dbReference>
<dbReference type="InterPro" id="IPR013783">
    <property type="entry name" value="Ig-like_fold"/>
</dbReference>
<feature type="repeat" description="Filamin" evidence="9">
    <location>
        <begin position="1719"/>
        <end position="1811"/>
    </location>
</feature>
<dbReference type="SUPFAM" id="SSF47576">
    <property type="entry name" value="Calponin-homology domain, CH-domain"/>
    <property type="match status" value="1"/>
</dbReference>
<feature type="repeat" description="Filamin" evidence="9">
    <location>
        <begin position="2183"/>
        <end position="2275"/>
    </location>
</feature>
<dbReference type="PROSITE" id="PS50021">
    <property type="entry name" value="CH"/>
    <property type="match status" value="2"/>
</dbReference>
<evidence type="ECO:0000256" key="1">
    <source>
        <dbReference type="ARBA" id="ARBA00004245"/>
    </source>
</evidence>
<feature type="repeat" description="Filamin" evidence="9">
    <location>
        <begin position="1903"/>
        <end position="1989"/>
    </location>
</feature>
<dbReference type="CDD" id="cd21310">
    <property type="entry name" value="CH_FLNC_rpt1"/>
    <property type="match status" value="1"/>
</dbReference>
<dbReference type="Gene3D" id="1.10.418.10">
    <property type="entry name" value="Calponin-like domain"/>
    <property type="match status" value="2"/>
</dbReference>
<evidence type="ECO:0000313" key="12">
    <source>
        <dbReference type="Proteomes" id="UP000515202"/>
    </source>
</evidence>
<dbReference type="InterPro" id="IPR014756">
    <property type="entry name" value="Ig_E-set"/>
</dbReference>
<feature type="repeat" description="Filamin" evidence="9">
    <location>
        <begin position="1535"/>
        <end position="1629"/>
    </location>
</feature>
<feature type="repeat" description="Filamin" evidence="9">
    <location>
        <begin position="1439"/>
        <end position="1534"/>
    </location>
</feature>
<feature type="region of interest" description="Disordered" evidence="10">
    <location>
        <begin position="1"/>
        <end position="31"/>
    </location>
</feature>
<proteinExistence type="inferred from homology"/>
<dbReference type="FunFam" id="1.10.418.10:FF:000008">
    <property type="entry name" value="Filamin-B isoform C"/>
    <property type="match status" value="1"/>
</dbReference>
<dbReference type="FunFam" id="2.60.40.10:FF:000092">
    <property type="entry name" value="Filamin-B isoform B"/>
    <property type="match status" value="1"/>
</dbReference>
<feature type="repeat" description="Filamin" evidence="9">
    <location>
        <begin position="760"/>
        <end position="862"/>
    </location>
</feature>
<feature type="domain" description="Calponin-homology (CH)" evidence="11">
    <location>
        <begin position="37"/>
        <end position="143"/>
    </location>
</feature>
<dbReference type="RefSeq" id="XP_011355499.1">
    <property type="nucleotide sequence ID" value="XM_011357197.2"/>
</dbReference>
<evidence type="ECO:0000256" key="9">
    <source>
        <dbReference type="PROSITE-ProRule" id="PRU00087"/>
    </source>
</evidence>
<feature type="repeat" description="Filamin" evidence="9">
    <location>
        <begin position="567"/>
        <end position="659"/>
    </location>
</feature>
<comment type="similarity">
    <text evidence="2">Belongs to the filamin family.</text>
</comment>
<dbReference type="SMART" id="SM00557">
    <property type="entry name" value="IG_FLMN"/>
    <property type="match status" value="21"/>
</dbReference>
<dbReference type="GO" id="GO:0030036">
    <property type="term" value="P:actin cytoskeleton organization"/>
    <property type="evidence" value="ECO:0007669"/>
    <property type="project" value="InterPro"/>
</dbReference>
<dbReference type="FunFam" id="1.10.418.10:FF:000006">
    <property type="entry name" value="Filamin-B isoform A"/>
    <property type="match status" value="1"/>
</dbReference>
<dbReference type="PANTHER" id="PTHR38537:SF12">
    <property type="entry name" value="FILAMIN-C"/>
    <property type="match status" value="1"/>
</dbReference>
<dbReference type="GeneID" id="105290185"/>
<feature type="repeat" description="Filamin" evidence="9">
    <location>
        <begin position="371"/>
        <end position="469"/>
    </location>
</feature>
<dbReference type="PROSITE" id="PS00019">
    <property type="entry name" value="ACTININ_1"/>
    <property type="match status" value="1"/>
</dbReference>
<evidence type="ECO:0000313" key="13">
    <source>
        <dbReference type="RefSeq" id="XP_011355499.1"/>
    </source>
</evidence>
<dbReference type="InterPro" id="IPR001715">
    <property type="entry name" value="CH_dom"/>
</dbReference>
<keyword evidence="7" id="KW-0009">Actin-binding</keyword>
<dbReference type="CDD" id="cd00173">
    <property type="entry name" value="SH2"/>
    <property type="match status" value="1"/>
</dbReference>
<feature type="repeat" description="Filamin" evidence="9">
    <location>
        <begin position="1627"/>
        <end position="1716"/>
    </location>
</feature>
<feature type="repeat" description="Filamin" evidence="9">
    <location>
        <begin position="863"/>
        <end position="961"/>
    </location>
</feature>
<gene>
    <name evidence="13" type="primary">FLNC</name>
</gene>
<evidence type="ECO:0000256" key="6">
    <source>
        <dbReference type="ARBA" id="ARBA00022843"/>
    </source>
</evidence>
<dbReference type="PROSITE" id="PS50194">
    <property type="entry name" value="FILAMIN_REPEAT"/>
    <property type="match status" value="21"/>
</dbReference>
<feature type="repeat" description="Filamin" evidence="9">
    <location>
        <begin position="2313"/>
        <end position="2407"/>
    </location>
</feature>
<sequence length="2408" mass="256776">MMNNSGYSEAAGLGLGDEADDMPSTEKDLAEDAPWKKIQQNTFTRWCNEHLKCVGKRLTDLQRDLSDGLRLIALLEVLSQKRMYRKFHPRPNFRQMKLENVSVALEFLEREHIKLVSIDSKAIVDGNLKLILGLIWTLILHYSISMPMWEDEDDEDARKQTPKQRLLGWIQNKVPQLPITNFNRDWQDGKALGALVDNCAPGLCPDWEAWDPNQPVENAREAMQQADDWLGVPQVIAPEEIVDPNVDEHSVMTYLSQFPKAKLKPGAPVRSKQLNPKKAIAYGPGIEPQGNTVLQPAHFTVQTVDAGVGEVLVYVEDPEGHTEEAKVVPNNDKDRTYAVSYVPKVAGLHKVTVLFAGQNIERSPFEVNVGMALGDANKVSARGPGLEPVGNVANKPTYFDIYTAGAGTGDVAVVIVDPQGRRDTVEVALEDKGDSTFRCTYRPVMEGPHTVHVAFAGAPITRSPFPVHVAEACNPNACRASGRGLQPKGVRVKEVADFKVFTKGAGSGELKVTVKGPKGTEEPVKVREAGDGVFECEYYPVVPGKYVVTITWGGYAIPRSPFEVQVSPEAGAQKVRAWGPGLETGQVGKSADFVVEAIGTEVGTLGFSIEGPSQAKIECDDKGDGSCDVRYWPTEPGEYAVHVICDDEDIRDSPFIAHIQPAPPDCFPDKVKAFGPGLEPTGCIVDKPAEFTIDARAAGKGDLKLYAQDADGCPIDIKVIPNGDGTFRCSYVPTKPIKHTIIISWGGVNVPKSPFRVNVGEGSHPERVKVYGPGVEKTGLKANEPTYFTVDCSEAGQGDVSIGIKCAPGVVGPAEADIDFDIIKNDNDTFTVKYTPPGAGRYTIMVLFANQEIPASPFHIKVDPSHDASKVKAEGPGLNRTGVEVGKPTHFTVLTKGAGKAKLDVHFAGAAKGEAVRDFEIIDNHDYSYTVKYTAVQQGNMAVTVTYGGDPVPKSPFVVNVAPPLDLSKVKVQGLNNKVAVGQEQAFSVNTRGAGGQGQLDVRMTSPSRRPIPCKLEPGGGAEAQAVRYMPPEEGPYKVDITYDGHPVPGSPFTVEGVLPPDPSKVCAYGPGLKGGLVGTPAPFSIDTKGAGTGGLGLTVEGPCEAKIECQDNGDGSCAVSYLPTEPGEYTINILFAEAHIPGSPFKATIQPVFDPSKVRASGPGLERGKAGEAATFTVDCSEAGEAELTIEILSDAGVKAEVLIHNNADGTYHITYSPAFPGTYTITIKYGGHPVPKFPTRVHVQPAVDTSGIKVSGPGVEPHGVLREVTTEFTVDARSLTATGGNHVTARVLNPSGAKTDTYVTDNGDGTYRVQYTAYEEGVHLVEVLYDEVAVPKSPFRVGVTEGCDPTRVRAFGPGLEGGLVNKANRFTVETRGAGTGGLGLAIEGPSEAKMSCKDNKDGSCTVEYIPFTPGDYDVNITFGGRPIPGSPFRVPVKDVVDPGKVKCSGPGLGAGVRARVPQTFTVDCSQAGRAPLQVAVLGPTGVAEPVEVRDNGDGTHTVHYTPATDGPYTVAVKYADQEVPRSPFKIKVLPAHDASKVRASGPGLNASGIPASLPVEFTIDARDAGEGGLSLAVEGPSKAEITCKDNKDGTCTVSYLPTAPGDYSIIVRFDDKHIPGSPFTAKITGDDSMRTSQLNVGTSTDVSLKITESDLSQLTASIRAPSGNEEPCLLKRLPNRHIGISFTPKEVGEHVVSVRKSGKHVTNSPFKILVGPSEIGDASKVRVWGKGLSEGHTFQVAEFIVDTRNAGYGGLGLSIEGPSKVDINCEDMEDGTCKVTYCPTEPGTYIINIKFADKHVPGSPFTVKVTGEGRMKESITRRRQAPSIATIGSTCDLNLKIPGNWFQMVSAQERLTRTFTRSSHTYTRTERTEISKTRGGETKREVRVEESTQVGGDPFPTVFGDFLGRERLGSFGSITRQQEGEASSQDMTAQVTSPSGKTEAAEIVEGEDSAYSVRFVPQEMGPHTVTVKYRGQHVPGSPFQFTVGPLGEGGAHKVRAGGTGLERGVAGVPAEFSIWTREAGAGGLSIAVEGPSKAEIAFEDRKDGSCGVSYVVQEPGDYEVSIKFNDEHIPDSPFVVPVASLSDDARRLTVTSLQETGLKVNQPASFAVQLNGARGVIDARVHTPSGAVEECYVSELDSDKHTIRFIPHENGVHSIDVKFNGAHIPGSPFKIRVGEQSQAGDPGLVSAYGPGLEGGTTGVSSEFIVNTLNAGSGALSVTIDGPSKVQLDCRECPEGHVVTYTPMAPGNYLIAIKYGGPQHIVGSPFKAKVTGPRLSGGHSLHETSTVLVETVTKSSSSRGSSYSSIPKFSSDASKVVTRGPGLSQAFVGQKNSFTVDCSKAGTNMMMVGVHGPKTPCEEVYVKHMGNRVYNVTYTVKEKGDYILIVKWGDESVPGSPFKVNVP</sequence>
<dbReference type="Pfam" id="PF00630">
    <property type="entry name" value="Filamin"/>
    <property type="match status" value="21"/>
</dbReference>
<feature type="repeat" description="Filamin" evidence="9">
    <location>
        <begin position="1058"/>
        <end position="1150"/>
    </location>
</feature>
<organism evidence="12 13">
    <name type="scientific">Pteropus vampyrus</name>
    <name type="common">Large flying fox</name>
    <dbReference type="NCBI Taxonomy" id="132908"/>
    <lineage>
        <taxon>Eukaryota</taxon>
        <taxon>Metazoa</taxon>
        <taxon>Chordata</taxon>
        <taxon>Craniata</taxon>
        <taxon>Vertebrata</taxon>
        <taxon>Euteleostomi</taxon>
        <taxon>Mammalia</taxon>
        <taxon>Eutheria</taxon>
        <taxon>Laurasiatheria</taxon>
        <taxon>Chiroptera</taxon>
        <taxon>Yinpterochiroptera</taxon>
        <taxon>Pteropodoidea</taxon>
        <taxon>Pteropodidae</taxon>
        <taxon>Pteropodinae</taxon>
        <taxon>Pteropus</taxon>
    </lineage>
</organism>
<evidence type="ECO:0000256" key="5">
    <source>
        <dbReference type="ARBA" id="ARBA00022737"/>
    </source>
</evidence>
<dbReference type="CDD" id="cd21314">
    <property type="entry name" value="CH_FLNC_rpt2"/>
    <property type="match status" value="1"/>
</dbReference>
<feature type="repeat" description="Filamin" evidence="9">
    <location>
        <begin position="1992"/>
        <end position="2084"/>
    </location>
</feature>
<evidence type="ECO:0000256" key="7">
    <source>
        <dbReference type="ARBA" id="ARBA00023203"/>
    </source>
</evidence>
<keyword evidence="3" id="KW-0963">Cytoplasm</keyword>
<accession>A0A6P3Q7G0</accession>
<dbReference type="KEGG" id="pvp:105290185"/>
<dbReference type="FunFam" id="2.60.40.10:FF:000042">
    <property type="entry name" value="Filamin-B isoform B"/>
    <property type="match status" value="2"/>
</dbReference>
<dbReference type="FunFam" id="2.60.40.10:FF:000007">
    <property type="entry name" value="Filamin-B isoform C"/>
    <property type="match status" value="3"/>
</dbReference>
<comment type="subcellular location">
    <subcellularLocation>
        <location evidence="1">Cytoplasm</location>
        <location evidence="1">Cytoskeleton</location>
    </subcellularLocation>
</comment>
<dbReference type="Proteomes" id="UP000515202">
    <property type="component" value="Unplaced"/>
</dbReference>
<dbReference type="FunFam" id="2.60.40.10:FF:000126">
    <property type="entry name" value="filamin-C isoform X1"/>
    <property type="match status" value="1"/>
</dbReference>
<dbReference type="GO" id="GO:0051015">
    <property type="term" value="F:actin filament binding"/>
    <property type="evidence" value="ECO:0007669"/>
    <property type="project" value="InterPro"/>
</dbReference>
<dbReference type="InterPro" id="IPR044801">
    <property type="entry name" value="Filamin"/>
</dbReference>
<feature type="repeat" description="Filamin" evidence="9">
    <location>
        <begin position="1346"/>
        <end position="1438"/>
    </location>
</feature>
<feature type="repeat" description="Filamin" evidence="9">
    <location>
        <begin position="1151"/>
        <end position="1245"/>
    </location>
</feature>
<keyword evidence="6" id="KW-0832">Ubl conjugation</keyword>
<dbReference type="PANTHER" id="PTHR38537">
    <property type="entry name" value="JITTERBUG, ISOFORM N"/>
    <property type="match status" value="1"/>
</dbReference>
<feature type="repeat" description="Filamin" evidence="9">
    <location>
        <begin position="663"/>
        <end position="759"/>
    </location>
</feature>
<evidence type="ECO:0000259" key="11">
    <source>
        <dbReference type="PROSITE" id="PS50021"/>
    </source>
</evidence>
<keyword evidence="5" id="KW-0677">Repeat</keyword>
<dbReference type="InterPro" id="IPR001298">
    <property type="entry name" value="Filamin/ABP280_rpt"/>
</dbReference>
<evidence type="ECO:0000256" key="10">
    <source>
        <dbReference type="SAM" id="MobiDB-lite"/>
    </source>
</evidence>
<protein>
    <submittedName>
        <fullName evidence="13">Filamin-C isoform X1</fullName>
    </submittedName>
</protein>
<dbReference type="FunFam" id="2.60.40.10:FF:000168">
    <property type="entry name" value="filamin-C isoform X2"/>
    <property type="match status" value="1"/>
</dbReference>
<feature type="region of interest" description="Disordered" evidence="10">
    <location>
        <begin position="1923"/>
        <end position="1943"/>
    </location>
</feature>
<feature type="compositionally biased region" description="Polar residues" evidence="10">
    <location>
        <begin position="1923"/>
        <end position="1942"/>
    </location>
</feature>
<feature type="domain" description="Calponin-homology (CH)" evidence="11">
    <location>
        <begin position="160"/>
        <end position="263"/>
    </location>
</feature>
<dbReference type="FunFam" id="2.60.40.10:FF:000096">
    <property type="entry name" value="filamin-C isoform X2"/>
    <property type="match status" value="1"/>
</dbReference>
<dbReference type="InterPro" id="IPR017868">
    <property type="entry name" value="Filamin/ABP280_repeat-like"/>
</dbReference>
<dbReference type="Gene3D" id="2.60.40.10">
    <property type="entry name" value="Immunoglobulins"/>
    <property type="match status" value="21"/>
</dbReference>
<dbReference type="CTD" id="2318"/>
<dbReference type="FunFam" id="2.60.40.10:FF:000079">
    <property type="entry name" value="Filamin-B isoform C"/>
    <property type="match status" value="1"/>
</dbReference>
<dbReference type="SUPFAM" id="SSF81296">
    <property type="entry name" value="E set domains"/>
    <property type="match status" value="21"/>
</dbReference>
<feature type="repeat" description="Filamin" evidence="9">
    <location>
        <begin position="962"/>
        <end position="1057"/>
    </location>
</feature>
<dbReference type="OrthoDB" id="5334309at2759"/>
<keyword evidence="8" id="KW-0206">Cytoskeleton</keyword>
<evidence type="ECO:0000256" key="3">
    <source>
        <dbReference type="ARBA" id="ARBA00022490"/>
    </source>
</evidence>
<evidence type="ECO:0000256" key="8">
    <source>
        <dbReference type="ARBA" id="ARBA00023212"/>
    </source>
</evidence>
<dbReference type="FunFam" id="2.60.40.10:FF:000125">
    <property type="entry name" value="filamin-B isoform X1"/>
    <property type="match status" value="1"/>
</dbReference>
<dbReference type="FunFam" id="2.60.40.10:FF:000138">
    <property type="entry name" value="filamin-B isoform X1"/>
    <property type="match status" value="1"/>
</dbReference>
<dbReference type="SMART" id="SM00033">
    <property type="entry name" value="CH"/>
    <property type="match status" value="2"/>
</dbReference>
<dbReference type="FunFam" id="2.60.40.10:FF:000102">
    <property type="entry name" value="filamin-B isoform X2"/>
    <property type="match status" value="1"/>
</dbReference>
<keyword evidence="12" id="KW-1185">Reference proteome</keyword>
<dbReference type="FunFam" id="2.60.40.10:FF:000157">
    <property type="entry name" value="filamin-C isoform X1"/>
    <property type="match status" value="1"/>
</dbReference>
<name>A0A6P3Q7G0_PTEVA</name>
<feature type="repeat" description="Filamin" evidence="9">
    <location>
        <begin position="271"/>
        <end position="369"/>
    </location>
</feature>
<dbReference type="PROSITE" id="PS00020">
    <property type="entry name" value="ACTININ_2"/>
    <property type="match status" value="1"/>
</dbReference>
<reference evidence="13" key="1">
    <citation type="submission" date="2025-08" db="UniProtKB">
        <authorList>
            <consortium name="RefSeq"/>
        </authorList>
    </citation>
    <scope>IDENTIFICATION</scope>
    <source>
        <tissue evidence="13">Kidney</tissue>
    </source>
</reference>
<dbReference type="Pfam" id="PF00307">
    <property type="entry name" value="CH"/>
    <property type="match status" value="2"/>
</dbReference>
<keyword evidence="4" id="KW-0597">Phosphoprotein</keyword>
<dbReference type="GO" id="GO:0005856">
    <property type="term" value="C:cytoskeleton"/>
    <property type="evidence" value="ECO:0007669"/>
    <property type="project" value="UniProtKB-SubCell"/>
</dbReference>
<evidence type="ECO:0000256" key="4">
    <source>
        <dbReference type="ARBA" id="ARBA00022553"/>
    </source>
</evidence>
<dbReference type="InterPro" id="IPR036872">
    <property type="entry name" value="CH_dom_sf"/>
</dbReference>
<evidence type="ECO:0000256" key="2">
    <source>
        <dbReference type="ARBA" id="ARBA00009238"/>
    </source>
</evidence>
<dbReference type="InterPro" id="IPR001589">
    <property type="entry name" value="Actinin_actin-bd_CS"/>
</dbReference>
<feature type="repeat" description="Filamin" evidence="9">
    <location>
        <begin position="2086"/>
        <end position="2179"/>
    </location>
</feature>
<dbReference type="FunFam" id="2.60.40.10:FF:000115">
    <property type="entry name" value="filamin-C isoform X1"/>
    <property type="match status" value="1"/>
</dbReference>